<keyword evidence="1" id="KW-0812">Transmembrane</keyword>
<feature type="transmembrane region" description="Helical" evidence="1">
    <location>
        <begin position="118"/>
        <end position="139"/>
    </location>
</feature>
<feature type="transmembrane region" description="Helical" evidence="1">
    <location>
        <begin position="291"/>
        <end position="309"/>
    </location>
</feature>
<sequence>MVVVRASIEGIFVRNLQSGKVVFADTLRGIAAVLVIFGHYLGVFWFGREIVAAQANVAPIPASIETPRFAYWIIGPGYINYAIFGVALFFLVSGFVIPFSLRRLSAVPFLIGRIFRLVPTYVAGFTLTLCSIMFATWYFGGQWQYTTSHIVVQYLLGTRDLVWSPNIDPVIWTLEVEIKFYVVCALLAPLFKRLSPLVFMAPAVMFIPALYFWMFSTGGYADGRAYTIPFVLASSTQYLIFMFIGVAFHYWYVGRLPAWATFGISATLFAMMTGLWSQARDVAPIMDHSWSYGYAIVAFVIAMFSERFLRGRIFSFFASISYPLYVVHCAFGYVTMRVLIDLSVTPGVALLATCAMVVVMAYAIHKLVEIPSHKVGRRVSDWMMSGNGRRSLPTPAE</sequence>
<evidence type="ECO:0000313" key="4">
    <source>
        <dbReference type="Proteomes" id="UP000017668"/>
    </source>
</evidence>
<feature type="transmembrane region" description="Helical" evidence="1">
    <location>
        <begin position="259"/>
        <end position="279"/>
    </location>
</feature>
<proteinExistence type="predicted"/>
<evidence type="ECO:0000313" key="3">
    <source>
        <dbReference type="EMBL" id="EKJ97197.1"/>
    </source>
</evidence>
<feature type="transmembrane region" description="Helical" evidence="1">
    <location>
        <begin position="226"/>
        <end position="252"/>
    </location>
</feature>
<dbReference type="InterPro" id="IPR002656">
    <property type="entry name" value="Acyl_transf_3_dom"/>
</dbReference>
<dbReference type="EMBL" id="AMQQ01000004">
    <property type="protein sequence ID" value="EKJ97197.1"/>
    <property type="molecule type" value="Genomic_DNA"/>
</dbReference>
<dbReference type="PANTHER" id="PTHR23028">
    <property type="entry name" value="ACETYLTRANSFERASE"/>
    <property type="match status" value="1"/>
</dbReference>
<feature type="transmembrane region" description="Helical" evidence="1">
    <location>
        <begin position="197"/>
        <end position="214"/>
    </location>
</feature>
<feature type="transmembrane region" description="Helical" evidence="1">
    <location>
        <begin position="78"/>
        <end position="97"/>
    </location>
</feature>
<comment type="caution">
    <text evidence="3">The sequence shown here is derived from an EMBL/GenBank/DDBJ whole genome shotgun (WGS) entry which is preliminary data.</text>
</comment>
<evidence type="ECO:0000256" key="1">
    <source>
        <dbReference type="SAM" id="Phobius"/>
    </source>
</evidence>
<accession>A0ABP2RW60</accession>
<name>A0ABP2RW60_RHILU</name>
<keyword evidence="1" id="KW-1133">Transmembrane helix</keyword>
<dbReference type="InterPro" id="IPR050879">
    <property type="entry name" value="Acyltransferase_3"/>
</dbReference>
<reference evidence="3 4" key="1">
    <citation type="journal article" date="2013" name="Genome Announc.">
        <title>Genome Sequence of Rhizobium lupini HPC(L) Isolated from Saline Desert Soil, Kutch (Gujarat).</title>
        <authorList>
            <person name="Agarwal L."/>
            <person name="Purohit H.J."/>
        </authorList>
    </citation>
    <scope>NUCLEOTIDE SEQUENCE [LARGE SCALE GENOMIC DNA]</scope>
    <source>
        <strain evidence="4">HPC(L)</strain>
    </source>
</reference>
<feature type="transmembrane region" description="Helical" evidence="1">
    <location>
        <begin position="21"/>
        <end position="41"/>
    </location>
</feature>
<keyword evidence="1" id="KW-0472">Membrane</keyword>
<dbReference type="GO" id="GO:0016746">
    <property type="term" value="F:acyltransferase activity"/>
    <property type="evidence" value="ECO:0007669"/>
    <property type="project" value="UniProtKB-KW"/>
</dbReference>
<evidence type="ECO:0000259" key="2">
    <source>
        <dbReference type="Pfam" id="PF01757"/>
    </source>
</evidence>
<gene>
    <name evidence="3" type="ORF">C241_02824</name>
</gene>
<feature type="transmembrane region" description="Helical" evidence="1">
    <location>
        <begin position="348"/>
        <end position="368"/>
    </location>
</feature>
<keyword evidence="3" id="KW-0808">Transferase</keyword>
<dbReference type="Pfam" id="PF01757">
    <property type="entry name" value="Acyl_transf_3"/>
    <property type="match status" value="1"/>
</dbReference>
<feature type="transmembrane region" description="Helical" evidence="1">
    <location>
        <begin position="316"/>
        <end position="336"/>
    </location>
</feature>
<dbReference type="PANTHER" id="PTHR23028:SF134">
    <property type="entry name" value="PUTATIVE (AFU_ORTHOLOGUE AFUA_4G08520)-RELATED"/>
    <property type="match status" value="1"/>
</dbReference>
<keyword evidence="3" id="KW-0012">Acyltransferase</keyword>
<organism evidence="3 4">
    <name type="scientific">Bradyrhizobium lupini HPC(L)</name>
    <dbReference type="NCBI Taxonomy" id="1229491"/>
    <lineage>
        <taxon>Bacteria</taxon>
        <taxon>Pseudomonadati</taxon>
        <taxon>Pseudomonadota</taxon>
        <taxon>Alphaproteobacteria</taxon>
        <taxon>Hyphomicrobiales</taxon>
        <taxon>Nitrobacteraceae</taxon>
        <taxon>Bradyrhizobium</taxon>
    </lineage>
</organism>
<protein>
    <submittedName>
        <fullName evidence="3">Acyltransferase 3</fullName>
    </submittedName>
</protein>
<keyword evidence="4" id="KW-1185">Reference proteome</keyword>
<dbReference type="Proteomes" id="UP000017668">
    <property type="component" value="Unassembled WGS sequence"/>
</dbReference>
<feature type="domain" description="Acyltransferase 3" evidence="2">
    <location>
        <begin position="23"/>
        <end position="362"/>
    </location>
</feature>